<accession>A0ABQ9IVN9</accession>
<dbReference type="PANTHER" id="PTHR11362:SF82">
    <property type="entry name" value="PHOSPHATIDYLETHANOLAMINE-BINDING PROTEIN 4"/>
    <property type="match status" value="1"/>
</dbReference>
<proteinExistence type="predicted"/>
<keyword evidence="2" id="KW-1185">Reference proteome</keyword>
<dbReference type="PANTHER" id="PTHR11362">
    <property type="entry name" value="PHOSPHATIDYLETHANOLAMINE-BINDING PROTEIN"/>
    <property type="match status" value="1"/>
</dbReference>
<dbReference type="InterPro" id="IPR035810">
    <property type="entry name" value="PEBP_euk"/>
</dbReference>
<dbReference type="InterPro" id="IPR008914">
    <property type="entry name" value="PEBP"/>
</dbReference>
<evidence type="ECO:0000313" key="1">
    <source>
        <dbReference type="EMBL" id="KAJ8966399.1"/>
    </source>
</evidence>
<evidence type="ECO:0000313" key="2">
    <source>
        <dbReference type="Proteomes" id="UP001162164"/>
    </source>
</evidence>
<dbReference type="InterPro" id="IPR036610">
    <property type="entry name" value="PEBP-like_sf"/>
</dbReference>
<dbReference type="Proteomes" id="UP001162164">
    <property type="component" value="Unassembled WGS sequence"/>
</dbReference>
<comment type="caution">
    <text evidence="1">The sequence shown here is derived from an EMBL/GenBank/DDBJ whole genome shotgun (WGS) entry which is preliminary data.</text>
</comment>
<dbReference type="Pfam" id="PF01161">
    <property type="entry name" value="PBP"/>
    <property type="match status" value="1"/>
</dbReference>
<protein>
    <submittedName>
        <fullName evidence="1">Uncharacterized protein</fullName>
    </submittedName>
</protein>
<name>A0ABQ9IVN9_9CUCU</name>
<dbReference type="CDD" id="cd00866">
    <property type="entry name" value="PEBP_euk"/>
    <property type="match status" value="1"/>
</dbReference>
<reference evidence="1" key="1">
    <citation type="journal article" date="2023" name="Insect Mol. Biol.">
        <title>Genome sequencing provides insights into the evolution of gene families encoding plant cell wall-degrading enzymes in longhorned beetles.</title>
        <authorList>
            <person name="Shin N.R."/>
            <person name="Okamura Y."/>
            <person name="Kirsch R."/>
            <person name="Pauchet Y."/>
        </authorList>
    </citation>
    <scope>NUCLEOTIDE SEQUENCE</scope>
    <source>
        <strain evidence="1">MMC_N1</strain>
    </source>
</reference>
<dbReference type="SUPFAM" id="SSF49777">
    <property type="entry name" value="PEBP-like"/>
    <property type="match status" value="1"/>
</dbReference>
<dbReference type="EMBL" id="JAPWTJ010002375">
    <property type="protein sequence ID" value="KAJ8966399.1"/>
    <property type="molecule type" value="Genomic_DNA"/>
</dbReference>
<gene>
    <name evidence="1" type="ORF">NQ317_009631</name>
</gene>
<organism evidence="1 2">
    <name type="scientific">Molorchus minor</name>
    <dbReference type="NCBI Taxonomy" id="1323400"/>
    <lineage>
        <taxon>Eukaryota</taxon>
        <taxon>Metazoa</taxon>
        <taxon>Ecdysozoa</taxon>
        <taxon>Arthropoda</taxon>
        <taxon>Hexapoda</taxon>
        <taxon>Insecta</taxon>
        <taxon>Pterygota</taxon>
        <taxon>Neoptera</taxon>
        <taxon>Endopterygota</taxon>
        <taxon>Coleoptera</taxon>
        <taxon>Polyphaga</taxon>
        <taxon>Cucujiformia</taxon>
        <taxon>Chrysomeloidea</taxon>
        <taxon>Cerambycidae</taxon>
        <taxon>Lamiinae</taxon>
        <taxon>Monochamini</taxon>
        <taxon>Molorchus</taxon>
    </lineage>
</organism>
<sequence>MTQVLCAASLKAEWTSKEVVPDVIDDAPPDKLEIEYSGTSVKEGCTVTPKEAKDPPSICWEVKDKTFYTLCMIDLDVPCRNNPVSRELCHWLVVNIPEENIEDGDTLVEYIGPAPPKGNGFHRFVFLLYKQPDEIDCSGERTISNTCAEGRLAFCITSFAKKYKLGEPIRGNFFQAEYDSQVRVVRQQMGF</sequence>
<dbReference type="Gene3D" id="3.90.280.10">
    <property type="entry name" value="PEBP-like"/>
    <property type="match status" value="1"/>
</dbReference>